<sequence>MKNKLYSLLVLCVLVTLTSCNEKLSIETEVQGAPEIIEFAPVSGKAGTQVTVKGNNLRDIETATIGGVEAQILYKLSQQEIVIVVPREGTKNGKIVLSTSRKNDDSESTRAESSQSFTVTYPTPVVTEFPKGGRVGNNVEILGTDLDIISKVYMGDEEGEIVYQSEEEIAVKVPFIIDDNTTVSLKYTNQTGGESEIKGESDDFLVEKDQPEIEKIDQESLMERSLLTLSGTHLNLIEYIYFGEEKCTPVSQEENIIVFRVPTLDETSTVQIKVTYYNETKEIILADACKVIRMKNLFAANQAIGTRNSKYGYGSMLNGNSADGNPICTPCVLKDKENHDKIDFGAYVNKNWDFQLNSPDGILNSTKNNLKNYWCGTSSLPNTSESNCFNIYQKFSEVQTKFLVLNPTQDAALIDRIRKEKDQLEITSTMFTGLVINKSSARTRKYNTKEEPAGFVSAQVFDVGSVVVFHNKHKDKYGILDILDVHIDYDQSSDVNNGNKTNQGIAYITFDLYYQR</sequence>
<feature type="chain" id="PRO_5046115022" evidence="2">
    <location>
        <begin position="23"/>
        <end position="516"/>
    </location>
</feature>
<keyword evidence="2" id="KW-0732">Signal</keyword>
<feature type="compositionally biased region" description="Basic and acidic residues" evidence="1">
    <location>
        <begin position="101"/>
        <end position="110"/>
    </location>
</feature>
<evidence type="ECO:0000256" key="1">
    <source>
        <dbReference type="SAM" id="MobiDB-lite"/>
    </source>
</evidence>
<evidence type="ECO:0000256" key="2">
    <source>
        <dbReference type="SAM" id="SignalP"/>
    </source>
</evidence>
<accession>A0ABT5HCK7</accession>
<feature type="region of interest" description="Disordered" evidence="1">
    <location>
        <begin position="95"/>
        <end position="116"/>
    </location>
</feature>
<dbReference type="Proteomes" id="UP001215398">
    <property type="component" value="Unassembled WGS sequence"/>
</dbReference>
<keyword evidence="5" id="KW-1185">Reference proteome</keyword>
<reference evidence="4 5" key="1">
    <citation type="submission" date="2023-01" db="EMBL/GenBank/DDBJ databases">
        <title>Exploring GABA producing Bacteroides strains toward improving mental health.</title>
        <authorList>
            <person name="Yousuf B."/>
            <person name="Bouhlel N.E."/>
            <person name="Mottawea W."/>
            <person name="Hammami R."/>
        </authorList>
    </citation>
    <scope>NUCLEOTIDE SEQUENCE [LARGE SCALE GENOMIC DNA]</scope>
    <source>
        <strain evidence="4 5">UO.H1054</strain>
    </source>
</reference>
<organism evidence="4 5">
    <name type="scientific">Bacteroides zhangwenhongii</name>
    <dbReference type="NCBI Taxonomy" id="2650157"/>
    <lineage>
        <taxon>Bacteria</taxon>
        <taxon>Pseudomonadati</taxon>
        <taxon>Bacteroidota</taxon>
        <taxon>Bacteroidia</taxon>
        <taxon>Bacteroidales</taxon>
        <taxon>Bacteroidaceae</taxon>
        <taxon>Bacteroides</taxon>
    </lineage>
</organism>
<evidence type="ECO:0000259" key="3">
    <source>
        <dbReference type="Pfam" id="PF01833"/>
    </source>
</evidence>
<protein>
    <submittedName>
        <fullName evidence="4">IPT/TIG domain-containing protein</fullName>
    </submittedName>
</protein>
<dbReference type="RefSeq" id="WP_272721234.1">
    <property type="nucleotide sequence ID" value="NZ_JAQPYS010000098.1"/>
</dbReference>
<evidence type="ECO:0000313" key="4">
    <source>
        <dbReference type="EMBL" id="MDC7138318.1"/>
    </source>
</evidence>
<feature type="domain" description="IPT/TIG" evidence="3">
    <location>
        <begin position="129"/>
        <end position="191"/>
    </location>
</feature>
<dbReference type="InterPro" id="IPR002909">
    <property type="entry name" value="IPT_dom"/>
</dbReference>
<dbReference type="Pfam" id="PF01833">
    <property type="entry name" value="TIG"/>
    <property type="match status" value="3"/>
</dbReference>
<dbReference type="Gene3D" id="2.60.40.10">
    <property type="entry name" value="Immunoglobulins"/>
    <property type="match status" value="3"/>
</dbReference>
<dbReference type="CDD" id="cd00603">
    <property type="entry name" value="IPT_PCSR"/>
    <property type="match status" value="1"/>
</dbReference>
<feature type="domain" description="IPT/TIG" evidence="3">
    <location>
        <begin position="224"/>
        <end position="278"/>
    </location>
</feature>
<dbReference type="SUPFAM" id="SSF81296">
    <property type="entry name" value="E set domains"/>
    <property type="match status" value="2"/>
</dbReference>
<dbReference type="EMBL" id="JAQPYS010000098">
    <property type="protein sequence ID" value="MDC7138318.1"/>
    <property type="molecule type" value="Genomic_DNA"/>
</dbReference>
<dbReference type="PROSITE" id="PS51257">
    <property type="entry name" value="PROKAR_LIPOPROTEIN"/>
    <property type="match status" value="1"/>
</dbReference>
<gene>
    <name evidence="4" type="ORF">PQG98_18500</name>
</gene>
<comment type="caution">
    <text evidence="4">The sequence shown here is derived from an EMBL/GenBank/DDBJ whole genome shotgun (WGS) entry which is preliminary data.</text>
</comment>
<name>A0ABT5HCK7_9BACE</name>
<dbReference type="InterPro" id="IPR013783">
    <property type="entry name" value="Ig-like_fold"/>
</dbReference>
<feature type="domain" description="IPT/TIG" evidence="3">
    <location>
        <begin position="34"/>
        <end position="105"/>
    </location>
</feature>
<feature type="signal peptide" evidence="2">
    <location>
        <begin position="1"/>
        <end position="22"/>
    </location>
</feature>
<evidence type="ECO:0000313" key="5">
    <source>
        <dbReference type="Proteomes" id="UP001215398"/>
    </source>
</evidence>
<dbReference type="InterPro" id="IPR014756">
    <property type="entry name" value="Ig_E-set"/>
</dbReference>
<proteinExistence type="predicted"/>